<feature type="compositionally biased region" description="Basic and acidic residues" evidence="3">
    <location>
        <begin position="896"/>
        <end position="905"/>
    </location>
</feature>
<dbReference type="PANTHER" id="PTHR45920:SF7">
    <property type="entry name" value="FORMIN-G"/>
    <property type="match status" value="1"/>
</dbReference>
<feature type="compositionally biased region" description="Polar residues" evidence="3">
    <location>
        <begin position="360"/>
        <end position="377"/>
    </location>
</feature>
<dbReference type="Gene3D" id="1.20.58.2220">
    <property type="entry name" value="Formin, FH2 domain"/>
    <property type="match status" value="1"/>
</dbReference>
<evidence type="ECO:0000256" key="2">
    <source>
        <dbReference type="SAM" id="Coils"/>
    </source>
</evidence>
<evidence type="ECO:0000313" key="5">
    <source>
        <dbReference type="EMBL" id="KDR12089.1"/>
    </source>
</evidence>
<dbReference type="GO" id="GO:0005737">
    <property type="term" value="C:cytoplasm"/>
    <property type="evidence" value="ECO:0007669"/>
    <property type="project" value="UniProtKB-ARBA"/>
</dbReference>
<dbReference type="SMART" id="SM00498">
    <property type="entry name" value="FH2"/>
    <property type="match status" value="1"/>
</dbReference>
<evidence type="ECO:0000259" key="4">
    <source>
        <dbReference type="PROSITE" id="PS51444"/>
    </source>
</evidence>
<feature type="compositionally biased region" description="Basic residues" evidence="3">
    <location>
        <begin position="265"/>
        <end position="276"/>
    </location>
</feature>
<dbReference type="OMA" id="MLVNWFC"/>
<organism evidence="5 6">
    <name type="scientific">Zootermopsis nevadensis</name>
    <name type="common">Dampwood termite</name>
    <dbReference type="NCBI Taxonomy" id="136037"/>
    <lineage>
        <taxon>Eukaryota</taxon>
        <taxon>Metazoa</taxon>
        <taxon>Ecdysozoa</taxon>
        <taxon>Arthropoda</taxon>
        <taxon>Hexapoda</taxon>
        <taxon>Insecta</taxon>
        <taxon>Pterygota</taxon>
        <taxon>Neoptera</taxon>
        <taxon>Polyneoptera</taxon>
        <taxon>Dictyoptera</taxon>
        <taxon>Blattodea</taxon>
        <taxon>Blattoidea</taxon>
        <taxon>Termitoidae</taxon>
        <taxon>Termopsidae</taxon>
        <taxon>Zootermopsis</taxon>
    </lineage>
</organism>
<dbReference type="GO" id="GO:0051015">
    <property type="term" value="F:actin filament binding"/>
    <property type="evidence" value="ECO:0007669"/>
    <property type="project" value="TreeGrafter"/>
</dbReference>
<feature type="compositionally biased region" description="Polar residues" evidence="3">
    <location>
        <begin position="240"/>
        <end position="250"/>
    </location>
</feature>
<name>A0A067R058_ZOONE</name>
<dbReference type="EMBL" id="KK853047">
    <property type="protein sequence ID" value="KDR12089.1"/>
    <property type="molecule type" value="Genomic_DNA"/>
</dbReference>
<feature type="region of interest" description="Disordered" evidence="3">
    <location>
        <begin position="875"/>
        <end position="949"/>
    </location>
</feature>
<feature type="coiled-coil region" evidence="2">
    <location>
        <begin position="1527"/>
        <end position="1554"/>
    </location>
</feature>
<evidence type="ECO:0000256" key="3">
    <source>
        <dbReference type="SAM" id="MobiDB-lite"/>
    </source>
</evidence>
<feature type="compositionally biased region" description="Pro residues" evidence="3">
    <location>
        <begin position="988"/>
        <end position="998"/>
    </location>
</feature>
<feature type="compositionally biased region" description="Polar residues" evidence="3">
    <location>
        <begin position="879"/>
        <end position="889"/>
    </location>
</feature>
<dbReference type="GO" id="GO:0030866">
    <property type="term" value="P:cortical actin cytoskeleton organization"/>
    <property type="evidence" value="ECO:0007669"/>
    <property type="project" value="TreeGrafter"/>
</dbReference>
<dbReference type="InterPro" id="IPR042201">
    <property type="entry name" value="FH2_Formin_sf"/>
</dbReference>
<gene>
    <name evidence="5" type="ORF">L798_14011</name>
</gene>
<feature type="region of interest" description="Disordered" evidence="3">
    <location>
        <begin position="497"/>
        <end position="517"/>
    </location>
</feature>
<dbReference type="FunCoup" id="A0A067R058">
    <property type="interactions" value="63"/>
</dbReference>
<keyword evidence="6" id="KW-1185">Reference proteome</keyword>
<dbReference type="InParanoid" id="A0A067R058"/>
<dbReference type="Pfam" id="PF02181">
    <property type="entry name" value="FH2"/>
    <property type="match status" value="1"/>
</dbReference>
<dbReference type="PROSITE" id="PS51444">
    <property type="entry name" value="FH2"/>
    <property type="match status" value="1"/>
</dbReference>
<feature type="region of interest" description="Disordered" evidence="3">
    <location>
        <begin position="969"/>
        <end position="1099"/>
    </location>
</feature>
<dbReference type="InterPro" id="IPR015425">
    <property type="entry name" value="FH2_Formin"/>
</dbReference>
<feature type="domain" description="FH2" evidence="4">
    <location>
        <begin position="1117"/>
        <end position="1548"/>
    </location>
</feature>
<keyword evidence="2" id="KW-0175">Coiled coil</keyword>
<reference evidence="5 6" key="1">
    <citation type="journal article" date="2014" name="Nat. Commun.">
        <title>Molecular traces of alternative social organization in a termite genome.</title>
        <authorList>
            <person name="Terrapon N."/>
            <person name="Li C."/>
            <person name="Robertson H.M."/>
            <person name="Ji L."/>
            <person name="Meng X."/>
            <person name="Booth W."/>
            <person name="Chen Z."/>
            <person name="Childers C.P."/>
            <person name="Glastad K.M."/>
            <person name="Gokhale K."/>
            <person name="Gowin J."/>
            <person name="Gronenberg W."/>
            <person name="Hermansen R.A."/>
            <person name="Hu H."/>
            <person name="Hunt B.G."/>
            <person name="Huylmans A.K."/>
            <person name="Khalil S.M."/>
            <person name="Mitchell R.D."/>
            <person name="Munoz-Torres M.C."/>
            <person name="Mustard J.A."/>
            <person name="Pan H."/>
            <person name="Reese J.T."/>
            <person name="Scharf M.E."/>
            <person name="Sun F."/>
            <person name="Vogel H."/>
            <person name="Xiao J."/>
            <person name="Yang W."/>
            <person name="Yang Z."/>
            <person name="Yang Z."/>
            <person name="Zhou J."/>
            <person name="Zhu J."/>
            <person name="Brent C.S."/>
            <person name="Elsik C.G."/>
            <person name="Goodisman M.A."/>
            <person name="Liberles D.A."/>
            <person name="Roe R.M."/>
            <person name="Vargo E.L."/>
            <person name="Vilcinskas A."/>
            <person name="Wang J."/>
            <person name="Bornberg-Bauer E."/>
            <person name="Korb J."/>
            <person name="Zhang G."/>
            <person name="Liebig J."/>
        </authorList>
    </citation>
    <scope>NUCLEOTIDE SEQUENCE [LARGE SCALE GENOMIC DNA]</scope>
    <source>
        <tissue evidence="5">Whole organism</tissue>
    </source>
</reference>
<proteinExistence type="inferred from homology"/>
<feature type="region of interest" description="Disordered" evidence="3">
    <location>
        <begin position="434"/>
        <end position="465"/>
    </location>
</feature>
<evidence type="ECO:0000256" key="1">
    <source>
        <dbReference type="ARBA" id="ARBA00005271"/>
    </source>
</evidence>
<sequence length="1576" mass="171353">METAPGVTDSSVCADVVNKRRSVISVTESPCYIEGRHKKKVRTVEDKFVGYYNDIDSESEGEWTGEPEENASGCQGNAQCQEQVNETFDIEDGGGKSWRLHEPFDLWQVRKSRNATGGTENASDVFDRKCSSSSSSNENVLDVVCSDNSSIESAFSKCRVSNANIASSLSNQDVYHSGCDIDVSDGKTNKDVRTVQGTENHEVKPAPYNFRSFVLGPITSLLQFSFKRVYPHSLPAVASGWNSENMGNLQGSEGKGKGGSGKSPGKGKKDKSGKKSPAKDLLKHKSPAPEPPSKSGGGSQVQYKVVPPQGNVPAVRGHASNNGAPWSEQSTLRSGDTTTYVVTDSWRHVKKLAIRTPASNSTTVLTPPSRDSSSESVFTDPLTPQGFADAQNNSSLTSSSNYSDPCGTEQAVIRLAPNSTGYFQTPSVVNGTDDSVYTSLNSDAGGMVGSDKDRRGGSSPLSTTDLDDVTLTLLDSTEQLTDGEDFGGTELLTSVQKRSQSHSLDALDEEENVEGSDKKAKSLDALEMAAGNGVLPHTRTTQPPSSFTLVRHRKVELNPTRLSEHCLVPAASTQQQADARDTRRHSSVSDVLLDSNVLRKVASLTLDRATIDQRVAKPKFVPEKLDFQIYEKFEGQMLINWFVSAFPEGHYLRLLLTSQDLRILAIQFCTHLLAAGVVRQIPDKDVTLEHLFRPDLMYYWSHAEAPTPAPSTPGRLSSIAWPPTSPFGFSMATELASAAVNRPGARYSEAEFQQVVMGLKREHRDNLNRLSRDQEVSLFNVRGEHAQRLDDADEKIARLEDTVVKLQQELDRYKTLSDIQCLTEKTKADFDSPTEQKTLPSADIVGSELGRKGPEPVNTSQTNVEAALKDVKPDISIVNEGQTKSTATEPLSVCDRSTDTEDLHETPSVISAEPTTERTSPLKEDDTSVSHPAPLSESQPNSKGPEPVLQMVPSTSTLLEMHSVNGEVIASPQKLITEPPSTKTKMSGPPPPPPPPPMSGMEPLLPPISEMGPPPPPMPGMGPPPPPPLPGMGPPPPPLPGMGPPPPPLPGMGPPPPPLPGMGPPPPPLPGMGPPPPPPIPGSGGIPPASTASVVGSPLPFPTPPAGGWMANRAMLRKQPVNPIIPMKPLYWTRIIVPPTGQPPPLGNSPAPAPAPAPGVPAAGSGLLWDKLEEADIDDIKEFSDLFSRQVVERKPTKKKEEKPSKVQAMKILDSKRSQNVGILASSLHVDFSEIENAIYNFDTSVVNLEALQQIYEVRATEEELCMIREHASSKPEIPLDKPEQFLHELAEIPNFADRIACFMFQSEFEDGISSIESKLNNLKSTCQFLITSKSLKTVLAIILTLGNYMNGGNRTRGQADGFGLEILARLRDVKSKDSSVTLLHFIVRAYMKKCEDPLSPGLALPVPEPGDIDRALTVHFDDVSGDLQKLQKELGVCETKTGKVLAASTEDNIQPFKGKMEKFLGSAKKQLAGELENLEECKQKFKATMQFYHYQPKGGANEDDVDPKDFFALWSPFCSDFKDIWKKEQQRLIKEKTQEAKRIKQKKLDIQKSKRGEGGLKSKVLRRSLMKEEAQ</sequence>
<dbReference type="PANTHER" id="PTHR45920">
    <property type="entry name" value="FORMIN HOMOLOGY 2 DOMAIN CONTAINING, ISOFORM I"/>
    <property type="match status" value="1"/>
</dbReference>
<feature type="compositionally biased region" description="Low complexity" evidence="3">
    <location>
        <begin position="999"/>
        <end position="1011"/>
    </location>
</feature>
<dbReference type="STRING" id="136037.A0A067R058"/>
<feature type="compositionally biased region" description="Low complexity" evidence="3">
    <location>
        <begin position="392"/>
        <end position="403"/>
    </location>
</feature>
<dbReference type="GO" id="GO:0005856">
    <property type="term" value="C:cytoskeleton"/>
    <property type="evidence" value="ECO:0007669"/>
    <property type="project" value="TreeGrafter"/>
</dbReference>
<feature type="coiled-coil region" evidence="2">
    <location>
        <begin position="782"/>
        <end position="816"/>
    </location>
</feature>
<dbReference type="Proteomes" id="UP000027135">
    <property type="component" value="Unassembled WGS sequence"/>
</dbReference>
<feature type="region of interest" description="Disordered" evidence="3">
    <location>
        <begin position="237"/>
        <end position="336"/>
    </location>
</feature>
<dbReference type="SUPFAM" id="SSF101447">
    <property type="entry name" value="Formin homology 2 domain (FH2 domain)"/>
    <property type="match status" value="1"/>
</dbReference>
<feature type="region of interest" description="Disordered" evidence="3">
    <location>
        <begin position="360"/>
        <end position="406"/>
    </location>
</feature>
<accession>A0A067R058</accession>
<dbReference type="eggNOG" id="KOG1922">
    <property type="taxonomic scope" value="Eukaryota"/>
</dbReference>
<protein>
    <submittedName>
        <fullName evidence="5">Protein cappuccino</fullName>
    </submittedName>
</protein>
<feature type="compositionally biased region" description="Polar residues" evidence="3">
    <location>
        <begin position="319"/>
        <end position="336"/>
    </location>
</feature>
<comment type="similarity">
    <text evidence="1">Belongs to the formin homology family. Cappuccino subfamily.</text>
</comment>
<evidence type="ECO:0000313" key="6">
    <source>
        <dbReference type="Proteomes" id="UP000027135"/>
    </source>
</evidence>
<feature type="compositionally biased region" description="Pro residues" evidence="3">
    <location>
        <begin position="1012"/>
        <end position="1081"/>
    </location>
</feature>